<dbReference type="AlphaFoldDB" id="A0A1B7MZL8"/>
<protein>
    <submittedName>
        <fullName evidence="1">Uncharacterized protein</fullName>
    </submittedName>
</protein>
<gene>
    <name evidence="1" type="ORF">K503DRAFT_819072</name>
</gene>
<organism evidence="1 2">
    <name type="scientific">Rhizopogon vinicolor AM-OR11-026</name>
    <dbReference type="NCBI Taxonomy" id="1314800"/>
    <lineage>
        <taxon>Eukaryota</taxon>
        <taxon>Fungi</taxon>
        <taxon>Dikarya</taxon>
        <taxon>Basidiomycota</taxon>
        <taxon>Agaricomycotina</taxon>
        <taxon>Agaricomycetes</taxon>
        <taxon>Agaricomycetidae</taxon>
        <taxon>Boletales</taxon>
        <taxon>Suillineae</taxon>
        <taxon>Rhizopogonaceae</taxon>
        <taxon>Rhizopogon</taxon>
    </lineage>
</organism>
<dbReference type="Proteomes" id="UP000092154">
    <property type="component" value="Unassembled WGS sequence"/>
</dbReference>
<proteinExistence type="predicted"/>
<dbReference type="OrthoDB" id="2649935at2759"/>
<name>A0A1B7MZL8_9AGAM</name>
<sequence>MSRGRTPGDLKNFCSMGTPCPTDVWVYKLWEKFWLEGDIGITSHPVVRDESPISLNPPIPPSCWVMNTCHSDEFALFRVSRVLVRESFVRLACIIIAFYGGDYAISTTGGFANPFMGFTTEERKVVIVSGTPGNDYMQIAHHPATGQRGILAILGARRS</sequence>
<accession>A0A1B7MZL8</accession>
<reference evidence="1 2" key="1">
    <citation type="submission" date="2016-06" db="EMBL/GenBank/DDBJ databases">
        <title>Comparative genomics of the ectomycorrhizal sister species Rhizopogon vinicolor and Rhizopogon vesiculosus (Basidiomycota: Boletales) reveals a divergence of the mating type B locus.</title>
        <authorList>
            <consortium name="DOE Joint Genome Institute"/>
            <person name="Mujic A.B."/>
            <person name="Kuo A."/>
            <person name="Tritt A."/>
            <person name="Lipzen A."/>
            <person name="Chen C."/>
            <person name="Johnson J."/>
            <person name="Sharma A."/>
            <person name="Barry K."/>
            <person name="Grigoriev I.V."/>
            <person name="Spatafora J.W."/>
        </authorList>
    </citation>
    <scope>NUCLEOTIDE SEQUENCE [LARGE SCALE GENOMIC DNA]</scope>
    <source>
        <strain evidence="1 2">AM-OR11-026</strain>
    </source>
</reference>
<evidence type="ECO:0000313" key="1">
    <source>
        <dbReference type="EMBL" id="OAX38068.1"/>
    </source>
</evidence>
<dbReference type="EMBL" id="KV448314">
    <property type="protein sequence ID" value="OAX38068.1"/>
    <property type="molecule type" value="Genomic_DNA"/>
</dbReference>
<evidence type="ECO:0000313" key="2">
    <source>
        <dbReference type="Proteomes" id="UP000092154"/>
    </source>
</evidence>
<keyword evidence="2" id="KW-1185">Reference proteome</keyword>
<dbReference type="InParanoid" id="A0A1B7MZL8"/>